<accession>A0A9X3S499</accession>
<comment type="subcellular location">
    <subcellularLocation>
        <location evidence="1">Periplasm</location>
    </subcellularLocation>
</comment>
<comment type="caution">
    <text evidence="7">The sequence shown here is derived from an EMBL/GenBank/DDBJ whole genome shotgun (WGS) entry which is preliminary data.</text>
</comment>
<evidence type="ECO:0000256" key="3">
    <source>
        <dbReference type="ARBA" id="ARBA00022764"/>
    </source>
</evidence>
<evidence type="ECO:0000256" key="4">
    <source>
        <dbReference type="ARBA" id="ARBA00023239"/>
    </source>
</evidence>
<dbReference type="PANTHER" id="PTHR39210">
    <property type="entry name" value="HEPARIN-SULFATE LYASE"/>
    <property type="match status" value="1"/>
</dbReference>
<gene>
    <name evidence="7" type="ORF">OM076_35195</name>
</gene>
<name>A0A9X3S499_9ACTN</name>
<dbReference type="Pfam" id="PF07940">
    <property type="entry name" value="Hepar_II_III_C"/>
    <property type="match status" value="1"/>
</dbReference>
<dbReference type="Pfam" id="PF16889">
    <property type="entry name" value="Hepar_II_III_N"/>
    <property type="match status" value="1"/>
</dbReference>
<evidence type="ECO:0000256" key="2">
    <source>
        <dbReference type="ARBA" id="ARBA00022729"/>
    </source>
</evidence>
<dbReference type="SUPFAM" id="SSF48230">
    <property type="entry name" value="Chondroitin AC/alginate lyase"/>
    <property type="match status" value="1"/>
</dbReference>
<dbReference type="Gene3D" id="2.70.98.70">
    <property type="match status" value="1"/>
</dbReference>
<feature type="domain" description="Heparin-sulfate lyase N-terminal" evidence="6">
    <location>
        <begin position="42"/>
        <end position="264"/>
    </location>
</feature>
<keyword evidence="2" id="KW-0732">Signal</keyword>
<keyword evidence="3" id="KW-0574">Periplasm</keyword>
<evidence type="ECO:0000256" key="1">
    <source>
        <dbReference type="ARBA" id="ARBA00004418"/>
    </source>
</evidence>
<dbReference type="Gene3D" id="1.50.10.100">
    <property type="entry name" value="Chondroitin AC/alginate lyase"/>
    <property type="match status" value="1"/>
</dbReference>
<dbReference type="InterPro" id="IPR008929">
    <property type="entry name" value="Chondroitin_lyas"/>
</dbReference>
<dbReference type="AlphaFoldDB" id="A0A9X3S499"/>
<dbReference type="GO" id="GO:0042597">
    <property type="term" value="C:periplasmic space"/>
    <property type="evidence" value="ECO:0007669"/>
    <property type="project" value="UniProtKB-SubCell"/>
</dbReference>
<dbReference type="Proteomes" id="UP001149140">
    <property type="component" value="Unassembled WGS sequence"/>
</dbReference>
<feature type="domain" description="Heparinase II/III-like C-terminal" evidence="5">
    <location>
        <begin position="284"/>
        <end position="475"/>
    </location>
</feature>
<dbReference type="GO" id="GO:0016829">
    <property type="term" value="F:lyase activity"/>
    <property type="evidence" value="ECO:0007669"/>
    <property type="project" value="UniProtKB-KW"/>
</dbReference>
<dbReference type="EMBL" id="JAPDOD010000049">
    <property type="protein sequence ID" value="MDA0165569.1"/>
    <property type="molecule type" value="Genomic_DNA"/>
</dbReference>
<evidence type="ECO:0000313" key="7">
    <source>
        <dbReference type="EMBL" id="MDA0165569.1"/>
    </source>
</evidence>
<dbReference type="InterPro" id="IPR031680">
    <property type="entry name" value="Hepar_II_III_N"/>
</dbReference>
<evidence type="ECO:0000259" key="5">
    <source>
        <dbReference type="Pfam" id="PF07940"/>
    </source>
</evidence>
<dbReference type="RefSeq" id="WP_270044830.1">
    <property type="nucleotide sequence ID" value="NZ_JAPDOD010000049.1"/>
</dbReference>
<evidence type="ECO:0000313" key="8">
    <source>
        <dbReference type="Proteomes" id="UP001149140"/>
    </source>
</evidence>
<keyword evidence="8" id="KW-1185">Reference proteome</keyword>
<organism evidence="7 8">
    <name type="scientific">Solirubrobacter ginsenosidimutans</name>
    <dbReference type="NCBI Taxonomy" id="490573"/>
    <lineage>
        <taxon>Bacteria</taxon>
        <taxon>Bacillati</taxon>
        <taxon>Actinomycetota</taxon>
        <taxon>Thermoleophilia</taxon>
        <taxon>Solirubrobacterales</taxon>
        <taxon>Solirubrobacteraceae</taxon>
        <taxon>Solirubrobacter</taxon>
    </lineage>
</organism>
<proteinExistence type="predicted"/>
<evidence type="ECO:0000259" key="6">
    <source>
        <dbReference type="Pfam" id="PF16889"/>
    </source>
</evidence>
<dbReference type="InterPro" id="IPR012480">
    <property type="entry name" value="Hepar_II_III_C"/>
</dbReference>
<keyword evidence="4" id="KW-0456">Lyase</keyword>
<dbReference type="PANTHER" id="PTHR39210:SF1">
    <property type="entry name" value="HEPARIN-SULFATE LYASE"/>
    <property type="match status" value="1"/>
</dbReference>
<protein>
    <submittedName>
        <fullName evidence="7">Heparinase II/III family protein</fullName>
    </submittedName>
</protein>
<reference evidence="7" key="1">
    <citation type="submission" date="2022-10" db="EMBL/GenBank/DDBJ databases">
        <title>The WGS of Solirubrobacter ginsenosidimutans DSM 21036.</title>
        <authorList>
            <person name="Jiang Z."/>
        </authorList>
    </citation>
    <scope>NUCLEOTIDE SEQUENCE</scope>
    <source>
        <strain evidence="7">DSM 21036</strain>
    </source>
</reference>
<sequence length="527" mass="59320">MTLCAVTRPRPVLCLIEHEHRDRALADAITRGRFSFAGESRDLGLEPDWLHSALPADEEWRIDWVKFYYGLDLADAFRATGDRRYLDAWERLVASFIVQVPPDHDPSDVTARRILNWLYAWQRLPECGETVAQALVESLREQALHVRETLTPERNHRTLELYALLLTSLALPGLVPGLRELATHELHANLLADFGPDGVHRERSTHYHMIALRSFVGARENCRRFGVALPATFDERLSRACDFALHMRRPDGTIPALSDSDTGDYGELLDLAARLLERPELAQPPSGHASFIDGGYFVQRAGSLYLILDCGPLGDGGHGHYDALSIEAWAGDTPLVLDPGRFTYAEGEPNLRHWFRGTAAHNTVTVDGRDQTPYARSRSSLPSARAQFLGRDTRDGLDVLYGEVRSPVYEAVHRRRVILVDGAYWLIEDVLRGERRHRYDLRFHLAPRHVSCTLHVKGARGLALEDGWISSRYGERRRAPVVSAVTVGEHARFVTLLAPDTRVLELEGDVARVGKDTIVLGERVTRR</sequence>